<dbReference type="AlphaFoldDB" id="A0A439CYY3"/>
<reference evidence="3 4" key="1">
    <citation type="submission" date="2018-12" db="EMBL/GenBank/DDBJ databases">
        <title>Draft genome sequence of Xylaria grammica IHI A82.</title>
        <authorList>
            <person name="Buettner E."/>
            <person name="Kellner H."/>
        </authorList>
    </citation>
    <scope>NUCLEOTIDE SEQUENCE [LARGE SCALE GENOMIC DNA]</scope>
    <source>
        <strain evidence="3 4">IHI A82</strain>
    </source>
</reference>
<dbReference type="EMBL" id="RYZI01000264">
    <property type="protein sequence ID" value="RWA07358.1"/>
    <property type="molecule type" value="Genomic_DNA"/>
</dbReference>
<feature type="coiled-coil region" evidence="1">
    <location>
        <begin position="6"/>
        <end position="40"/>
    </location>
</feature>
<gene>
    <name evidence="3" type="ORF">EKO27_g7742</name>
</gene>
<evidence type="ECO:0000256" key="1">
    <source>
        <dbReference type="SAM" id="Coils"/>
    </source>
</evidence>
<feature type="compositionally biased region" description="Low complexity" evidence="2">
    <location>
        <begin position="334"/>
        <end position="349"/>
    </location>
</feature>
<feature type="region of interest" description="Disordered" evidence="2">
    <location>
        <begin position="327"/>
        <end position="455"/>
    </location>
</feature>
<feature type="compositionally biased region" description="Basic and acidic residues" evidence="2">
    <location>
        <begin position="438"/>
        <end position="455"/>
    </location>
</feature>
<evidence type="ECO:0000313" key="3">
    <source>
        <dbReference type="EMBL" id="RWA07358.1"/>
    </source>
</evidence>
<keyword evidence="4" id="KW-1185">Reference proteome</keyword>
<keyword evidence="1" id="KW-0175">Coiled coil</keyword>
<sequence length="455" mass="51899">MADYPSDDLAISLESALEKIEQLENENIQLAHDLDECRDLLFDILQKENEVPEQRVKDEFLRIFVAIDSWIDEVSVDDEFDFKNRYASNIHSTSLKNSFRGLGLKGGCLDISWAKKLGELEACRYVVLSLAVTRHVVEEIFGVGQEPEGDLFPPGIIQKQIDVMEQVKNAMGSDSDTPKGDTSQYSKWRGQTLSALMSTDGYKEICAKKITYINESLRTDLAKWIDGKRLDEHFVSLRSKVLDPAYKLLHIIGLSKKTYQLRLEETTPSFIPPSDSSWGFKEMTRWMMVHSSEVIGSIRYLYPGLIRKGYGNQEDLILVRPVALGYRNPDLQPRSSTSRSSSTSTSSRRPNIKSVERIPTDLAGTEQRRSKRDAHEASRSSNKPSRADNAQKKKYKQGLYDQPQTEHKSRGSRYGPGGQNDSDLYLSRENGRHVRMPTVDRDYTYEDIEPRQRNT</sequence>
<organism evidence="3 4">
    <name type="scientific">Xylaria grammica</name>
    <dbReference type="NCBI Taxonomy" id="363999"/>
    <lineage>
        <taxon>Eukaryota</taxon>
        <taxon>Fungi</taxon>
        <taxon>Dikarya</taxon>
        <taxon>Ascomycota</taxon>
        <taxon>Pezizomycotina</taxon>
        <taxon>Sordariomycetes</taxon>
        <taxon>Xylariomycetidae</taxon>
        <taxon>Xylariales</taxon>
        <taxon>Xylariaceae</taxon>
        <taxon>Xylaria</taxon>
    </lineage>
</organism>
<protein>
    <submittedName>
        <fullName evidence="3">Uncharacterized protein</fullName>
    </submittedName>
</protein>
<accession>A0A439CYY3</accession>
<evidence type="ECO:0000256" key="2">
    <source>
        <dbReference type="SAM" id="MobiDB-lite"/>
    </source>
</evidence>
<proteinExistence type="predicted"/>
<name>A0A439CYY3_9PEZI</name>
<evidence type="ECO:0000313" key="4">
    <source>
        <dbReference type="Proteomes" id="UP000286045"/>
    </source>
</evidence>
<comment type="caution">
    <text evidence="3">The sequence shown here is derived from an EMBL/GenBank/DDBJ whole genome shotgun (WGS) entry which is preliminary data.</text>
</comment>
<dbReference type="Proteomes" id="UP000286045">
    <property type="component" value="Unassembled WGS sequence"/>
</dbReference>